<proteinExistence type="predicted"/>
<evidence type="ECO:0000313" key="1">
    <source>
        <dbReference type="EMBL" id="TGL97477.1"/>
    </source>
</evidence>
<comment type="caution">
    <text evidence="1">The sequence shown here is derived from an EMBL/GenBank/DDBJ whole genome shotgun (WGS) entry which is preliminary data.</text>
</comment>
<gene>
    <name evidence="1" type="ORF">EHQ76_15195</name>
</gene>
<dbReference type="OrthoDB" id="277063at2"/>
<accession>A0A5F2B047</accession>
<reference evidence="1 2" key="1">
    <citation type="journal article" date="2019" name="PLoS Negl. Trop. Dis.">
        <title>Revisiting the worldwide diversity of Leptospira species in the environment.</title>
        <authorList>
            <person name="Vincent A.T."/>
            <person name="Schiettekatte O."/>
            <person name="Bourhy P."/>
            <person name="Veyrier F.J."/>
            <person name="Picardeau M."/>
        </authorList>
    </citation>
    <scope>NUCLEOTIDE SEQUENCE [LARGE SCALE GENOMIC DNA]</scope>
    <source>
        <strain evidence="1 2">201702444</strain>
    </source>
</reference>
<dbReference type="EMBL" id="RQGN01000083">
    <property type="protein sequence ID" value="TGL97477.1"/>
    <property type="molecule type" value="Genomic_DNA"/>
</dbReference>
<dbReference type="RefSeq" id="WP_135671796.1">
    <property type="nucleotide sequence ID" value="NZ_RQGN01000083.1"/>
</dbReference>
<name>A0A5F2B047_9LEPT</name>
<dbReference type="InterPro" id="IPR038056">
    <property type="entry name" value="YjbR-like_sf"/>
</dbReference>
<protein>
    <submittedName>
        <fullName evidence="1">MmcQ/YjbR family DNA-binding protein</fullName>
    </submittedName>
</protein>
<dbReference type="GO" id="GO:0003677">
    <property type="term" value="F:DNA binding"/>
    <property type="evidence" value="ECO:0007669"/>
    <property type="project" value="UniProtKB-KW"/>
</dbReference>
<organism evidence="1 2">
    <name type="scientific">Leptospira barantonii</name>
    <dbReference type="NCBI Taxonomy" id="2023184"/>
    <lineage>
        <taxon>Bacteria</taxon>
        <taxon>Pseudomonadati</taxon>
        <taxon>Spirochaetota</taxon>
        <taxon>Spirochaetia</taxon>
        <taxon>Leptospirales</taxon>
        <taxon>Leptospiraceae</taxon>
        <taxon>Leptospira</taxon>
    </lineage>
</organism>
<keyword evidence="1" id="KW-0238">DNA-binding</keyword>
<dbReference type="SUPFAM" id="SSF142906">
    <property type="entry name" value="YjbR-like"/>
    <property type="match status" value="1"/>
</dbReference>
<dbReference type="Proteomes" id="UP000298429">
    <property type="component" value="Unassembled WGS sequence"/>
</dbReference>
<evidence type="ECO:0000313" key="2">
    <source>
        <dbReference type="Proteomes" id="UP000298429"/>
    </source>
</evidence>
<dbReference type="AlphaFoldDB" id="A0A5F2B047"/>
<sequence length="135" mass="15411">MNEPLNVPEKILSKLRLVCLDLPEVYEEQAWVGTRWCVKKKNFSHVLMINQGWPPAYVKAAGTDGPACVLTFRFSAAKLEAPRFYRSPFFKPAWWPNIAGLVIQENVDWDEVGELLFQSYCEVAPKALVQLVEGR</sequence>